<keyword evidence="1" id="KW-1133">Transmembrane helix</keyword>
<evidence type="ECO:0000256" key="1">
    <source>
        <dbReference type="SAM" id="Phobius"/>
    </source>
</evidence>
<keyword evidence="1" id="KW-0812">Transmembrane</keyword>
<reference evidence="2 3" key="1">
    <citation type="submission" date="2021-06" db="EMBL/GenBank/DDBJ databases">
        <authorList>
            <person name="Palmer J.M."/>
        </authorList>
    </citation>
    <scope>NUCLEOTIDE SEQUENCE [LARGE SCALE GENOMIC DNA]</scope>
    <source>
        <strain evidence="2 3">CL_MEX2019</strain>
        <tissue evidence="2">Muscle</tissue>
    </source>
</reference>
<keyword evidence="1" id="KW-0472">Membrane</keyword>
<protein>
    <recommendedName>
        <fullName evidence="4">NADH dehydrogenase subunit 4L</fullName>
    </recommendedName>
</protein>
<organism evidence="2 3">
    <name type="scientific">Characodon lateralis</name>
    <dbReference type="NCBI Taxonomy" id="208331"/>
    <lineage>
        <taxon>Eukaryota</taxon>
        <taxon>Metazoa</taxon>
        <taxon>Chordata</taxon>
        <taxon>Craniata</taxon>
        <taxon>Vertebrata</taxon>
        <taxon>Euteleostomi</taxon>
        <taxon>Actinopterygii</taxon>
        <taxon>Neopterygii</taxon>
        <taxon>Teleostei</taxon>
        <taxon>Neoteleostei</taxon>
        <taxon>Acanthomorphata</taxon>
        <taxon>Ovalentaria</taxon>
        <taxon>Atherinomorphae</taxon>
        <taxon>Cyprinodontiformes</taxon>
        <taxon>Goodeidae</taxon>
        <taxon>Characodon</taxon>
    </lineage>
</organism>
<keyword evidence="3" id="KW-1185">Reference proteome</keyword>
<evidence type="ECO:0000313" key="3">
    <source>
        <dbReference type="Proteomes" id="UP001352852"/>
    </source>
</evidence>
<feature type="transmembrane region" description="Helical" evidence="1">
    <location>
        <begin position="76"/>
        <end position="97"/>
    </location>
</feature>
<dbReference type="Proteomes" id="UP001352852">
    <property type="component" value="Unassembled WGS sequence"/>
</dbReference>
<sequence length="102" mass="11363">MGFLCLCSGLSVLNSLSSSASLLSFYHSFSSFHLISSSGLLVILIIQWNLLLLSLFFMTFLIVLQIPFPSCYPVSFCLFVIKFWFHHAALVVLSGFLSNCNT</sequence>
<dbReference type="EMBL" id="JAHUTJ010059764">
    <property type="protein sequence ID" value="MED6288090.1"/>
    <property type="molecule type" value="Genomic_DNA"/>
</dbReference>
<gene>
    <name evidence="2" type="ORF">CHARACLAT_022945</name>
</gene>
<name>A0ABU7EPU1_9TELE</name>
<proteinExistence type="predicted"/>
<feature type="transmembrane region" description="Helical" evidence="1">
    <location>
        <begin position="41"/>
        <end position="64"/>
    </location>
</feature>
<comment type="caution">
    <text evidence="2">The sequence shown here is derived from an EMBL/GenBank/DDBJ whole genome shotgun (WGS) entry which is preliminary data.</text>
</comment>
<evidence type="ECO:0000313" key="2">
    <source>
        <dbReference type="EMBL" id="MED6288090.1"/>
    </source>
</evidence>
<evidence type="ECO:0008006" key="4">
    <source>
        <dbReference type="Google" id="ProtNLM"/>
    </source>
</evidence>
<accession>A0ABU7EPU1</accession>